<accession>A0A427XLD4</accession>
<feature type="binding site" evidence="9">
    <location>
        <position position="66"/>
    </location>
    <ligand>
        <name>5-hydroxyisourate</name>
        <dbReference type="ChEBI" id="CHEBI:18072"/>
    </ligand>
</feature>
<dbReference type="GO" id="GO:0004846">
    <property type="term" value="F:urate oxidase activity"/>
    <property type="evidence" value="ECO:0007669"/>
    <property type="project" value="UniProtKB-EC"/>
</dbReference>
<dbReference type="FunFam" id="3.10.270.10:FF:000001">
    <property type="entry name" value="Uricase"/>
    <property type="match status" value="1"/>
</dbReference>
<evidence type="ECO:0000256" key="4">
    <source>
        <dbReference type="ARBA" id="ARBA00022631"/>
    </source>
</evidence>
<feature type="binding site" evidence="9">
    <location>
        <position position="273"/>
    </location>
    <ligand>
        <name>5-hydroxyisourate</name>
        <dbReference type="ChEBI" id="CHEBI:18072"/>
    </ligand>
</feature>
<evidence type="ECO:0000256" key="7">
    <source>
        <dbReference type="PIRNR" id="PIRNR000241"/>
    </source>
</evidence>
<comment type="function">
    <text evidence="7 10">Catalyzes the oxidation of uric acid to 5-hydroxyisourate, which is further processed to form (S)-allantoin.</text>
</comment>
<evidence type="ECO:0000256" key="1">
    <source>
        <dbReference type="ARBA" id="ARBA00004275"/>
    </source>
</evidence>
<feature type="binding site" evidence="9">
    <location>
        <position position="65"/>
    </location>
    <ligand>
        <name>5-hydroxyisourate</name>
        <dbReference type="ChEBI" id="CHEBI:18072"/>
    </ligand>
</feature>
<dbReference type="PANTHER" id="PTHR42874:SF1">
    <property type="entry name" value="URICASE"/>
    <property type="match status" value="1"/>
</dbReference>
<evidence type="ECO:0000256" key="3">
    <source>
        <dbReference type="ARBA" id="ARBA00009760"/>
    </source>
</evidence>
<comment type="subcellular location">
    <subcellularLocation>
        <location evidence="1 7">Peroxisome</location>
    </subcellularLocation>
</comment>
<feature type="binding site" evidence="9">
    <location>
        <position position="189"/>
    </location>
    <ligand>
        <name>urate</name>
        <dbReference type="ChEBI" id="CHEBI:17775"/>
    </ligand>
</feature>
<keyword evidence="5 7" id="KW-0560">Oxidoreductase</keyword>
<dbReference type="Proteomes" id="UP000279236">
    <property type="component" value="Unassembled WGS sequence"/>
</dbReference>
<protein>
    <recommendedName>
        <fullName evidence="7 10">Uricase</fullName>
        <ecNumber evidence="7 10">1.7.3.3</ecNumber>
    </recommendedName>
    <alternativeName>
        <fullName evidence="7">Urate oxidase</fullName>
    </alternativeName>
</protein>
<dbReference type="GO" id="GO:0019628">
    <property type="term" value="P:urate catabolic process"/>
    <property type="evidence" value="ECO:0007669"/>
    <property type="project" value="UniProtKB-UniPathway"/>
</dbReference>
<name>A0A427XLD4_9TREE</name>
<dbReference type="SUPFAM" id="SSF55620">
    <property type="entry name" value="Tetrahydrobiopterin biosynthesis enzymes-like"/>
    <property type="match status" value="2"/>
</dbReference>
<keyword evidence="6 7" id="KW-0576">Peroxisome</keyword>
<feature type="binding site" evidence="9">
    <location>
        <position position="66"/>
    </location>
    <ligand>
        <name>urate</name>
        <dbReference type="ChEBI" id="CHEBI:17775"/>
    </ligand>
</feature>
<keyword evidence="12" id="KW-1185">Reference proteome</keyword>
<feature type="binding site" evidence="9">
    <location>
        <position position="189"/>
    </location>
    <ligand>
        <name>5-hydroxyisourate</name>
        <dbReference type="ChEBI" id="CHEBI:18072"/>
    </ligand>
</feature>
<feature type="active site" description="Charge relay system" evidence="8">
    <location>
        <position position="275"/>
    </location>
</feature>
<comment type="catalytic activity">
    <reaction evidence="7 10">
        <text>urate + O2 + H2O = 5-hydroxyisourate + H2O2</text>
        <dbReference type="Rhea" id="RHEA:21368"/>
        <dbReference type="ChEBI" id="CHEBI:15377"/>
        <dbReference type="ChEBI" id="CHEBI:15379"/>
        <dbReference type="ChEBI" id="CHEBI:16240"/>
        <dbReference type="ChEBI" id="CHEBI:17775"/>
        <dbReference type="ChEBI" id="CHEBI:18072"/>
        <dbReference type="EC" id="1.7.3.3"/>
    </reaction>
</comment>
<dbReference type="EMBL" id="RSCE01000009">
    <property type="protein sequence ID" value="RSH79685.1"/>
    <property type="molecule type" value="Genomic_DNA"/>
</dbReference>
<reference evidence="11 12" key="1">
    <citation type="submission" date="2018-11" db="EMBL/GenBank/DDBJ databases">
        <title>Genome sequence of Apiotrichum porosum DSM 27194.</title>
        <authorList>
            <person name="Aliyu H."/>
            <person name="Gorte O."/>
            <person name="Ochsenreither K."/>
        </authorList>
    </citation>
    <scope>NUCLEOTIDE SEQUENCE [LARGE SCALE GENOMIC DNA]</scope>
    <source>
        <strain evidence="11 12">DSM 27194</strain>
    </source>
</reference>
<dbReference type="UniPathway" id="UPA00394">
    <property type="reaction ID" value="UER00650"/>
</dbReference>
<dbReference type="RefSeq" id="XP_028474794.1">
    <property type="nucleotide sequence ID" value="XM_028624626.1"/>
</dbReference>
<dbReference type="NCBIfam" id="TIGR03383">
    <property type="entry name" value="urate_oxi"/>
    <property type="match status" value="1"/>
</dbReference>
<feature type="binding site" evidence="9">
    <location>
        <position position="247"/>
    </location>
    <ligand>
        <name>5-hydroxyisourate</name>
        <dbReference type="ChEBI" id="CHEBI:18072"/>
    </ligand>
</feature>
<dbReference type="GO" id="GO:0005777">
    <property type="term" value="C:peroxisome"/>
    <property type="evidence" value="ECO:0007669"/>
    <property type="project" value="UniProtKB-SubCell"/>
</dbReference>
<feature type="binding site" evidence="9">
    <location>
        <position position="172"/>
    </location>
    <ligand>
        <name>5-hydroxyisourate</name>
        <dbReference type="ChEBI" id="CHEBI:18072"/>
    </ligand>
</feature>
<feature type="binding site" evidence="9">
    <location>
        <position position="65"/>
    </location>
    <ligand>
        <name>urate</name>
        <dbReference type="ChEBI" id="CHEBI:17775"/>
    </ligand>
</feature>
<keyword evidence="4 7" id="KW-0659">Purine metabolism</keyword>
<dbReference type="PIRSF" id="PIRSF000241">
    <property type="entry name" value="Urate_oxidase"/>
    <property type="match status" value="1"/>
</dbReference>
<feature type="binding site" evidence="9">
    <location>
        <position position="246"/>
    </location>
    <ligand>
        <name>urate</name>
        <dbReference type="ChEBI" id="CHEBI:17775"/>
    </ligand>
</feature>
<evidence type="ECO:0000256" key="2">
    <source>
        <dbReference type="ARBA" id="ARBA00004831"/>
    </source>
</evidence>
<evidence type="ECO:0000256" key="6">
    <source>
        <dbReference type="ARBA" id="ARBA00023140"/>
    </source>
</evidence>
<dbReference type="AlphaFoldDB" id="A0A427XLD4"/>
<gene>
    <name evidence="11" type="ORF">EHS24_009337</name>
</gene>
<dbReference type="InterPro" id="IPR002042">
    <property type="entry name" value="Uricase"/>
</dbReference>
<evidence type="ECO:0000256" key="8">
    <source>
        <dbReference type="PIRSR" id="PIRSR000241-1"/>
    </source>
</evidence>
<feature type="binding site" evidence="9">
    <location>
        <position position="172"/>
    </location>
    <ligand>
        <name>urate</name>
        <dbReference type="ChEBI" id="CHEBI:17775"/>
    </ligand>
</feature>
<proteinExistence type="inferred from homology"/>
<feature type="binding site" evidence="9">
    <location>
        <position position="273"/>
    </location>
    <ligand>
        <name>urate</name>
        <dbReference type="ChEBI" id="CHEBI:17775"/>
    </ligand>
</feature>
<comment type="pathway">
    <text evidence="2 7">Purine metabolism; urate degradation; (S)-allantoin from urate: step 1/3.</text>
</comment>
<dbReference type="PRINTS" id="PR00093">
    <property type="entry name" value="URICASE"/>
</dbReference>
<dbReference type="PANTHER" id="PTHR42874">
    <property type="entry name" value="URICASE"/>
    <property type="match status" value="1"/>
</dbReference>
<feature type="active site" description="Charge relay system" evidence="8">
    <location>
        <position position="65"/>
    </location>
</feature>
<evidence type="ECO:0000256" key="9">
    <source>
        <dbReference type="PIRSR" id="PIRSR000241-2"/>
    </source>
</evidence>
<comment type="caution">
    <text evidence="11">The sequence shown here is derived from an EMBL/GenBank/DDBJ whole genome shotgun (WGS) entry which is preliminary data.</text>
</comment>
<dbReference type="GO" id="GO:0006145">
    <property type="term" value="P:purine nucleobase catabolic process"/>
    <property type="evidence" value="ECO:0007669"/>
    <property type="project" value="TreeGrafter"/>
</dbReference>
<feature type="binding site" evidence="9">
    <location>
        <position position="65"/>
    </location>
    <ligand>
        <name>O2</name>
        <dbReference type="ChEBI" id="CHEBI:15379"/>
    </ligand>
</feature>
<dbReference type="GeneID" id="39593880"/>
<dbReference type="STRING" id="105984.A0A427XLD4"/>
<feature type="active site" description="Charge relay system" evidence="8">
    <location>
        <position position="15"/>
    </location>
</feature>
<dbReference type="Pfam" id="PF01014">
    <property type="entry name" value="Uricase"/>
    <property type="match status" value="2"/>
</dbReference>
<dbReference type="EC" id="1.7.3.3" evidence="7 10"/>
<evidence type="ECO:0000313" key="11">
    <source>
        <dbReference type="EMBL" id="RSH79685.1"/>
    </source>
</evidence>
<evidence type="ECO:0000256" key="5">
    <source>
        <dbReference type="ARBA" id="ARBA00023002"/>
    </source>
</evidence>
<feature type="binding site" evidence="9">
    <location>
        <position position="273"/>
    </location>
    <ligand>
        <name>O2</name>
        <dbReference type="ChEBI" id="CHEBI:15379"/>
    </ligand>
</feature>
<comment type="similarity">
    <text evidence="3 7 10">Belongs to the uricase family.</text>
</comment>
<feature type="binding site" evidence="9">
    <location>
        <position position="247"/>
    </location>
    <ligand>
        <name>urate</name>
        <dbReference type="ChEBI" id="CHEBI:17775"/>
    </ligand>
</feature>
<dbReference type="OrthoDB" id="9992118at2759"/>
<organism evidence="11 12">
    <name type="scientific">Apiotrichum porosum</name>
    <dbReference type="NCBI Taxonomy" id="105984"/>
    <lineage>
        <taxon>Eukaryota</taxon>
        <taxon>Fungi</taxon>
        <taxon>Dikarya</taxon>
        <taxon>Basidiomycota</taxon>
        <taxon>Agaricomycotina</taxon>
        <taxon>Tremellomycetes</taxon>
        <taxon>Trichosporonales</taxon>
        <taxon>Trichosporonaceae</taxon>
        <taxon>Apiotrichum</taxon>
    </lineage>
</organism>
<evidence type="ECO:0000256" key="10">
    <source>
        <dbReference type="RuleBase" id="RU004455"/>
    </source>
</evidence>
<sequence>MSDLPGVITSHRYGKDLVRVVRVVRDKTADGNEIHHIIEYTIRALLDGKIETSYTQADNTCVVPTDTVKNTCNFFAKTSPHVLDPSAFALHLGTHFVTRYDHISKCYIDLSSHKWSRISVKGVPHKWSFVRDGNEKQTVSLVIDAADKSDLKAVLTPGLKDLHVLKTSGSAFENFWRDELTTLVAVQDRIFSTSVTATYTIPLPPNLPLSIDNIPLIAKELNFPEIADKVRQDTIEVFATDESASVQATLYNTCQKVLVSCPAVTEISYALPNKHYIPVNLSAFKLDNGLGYEGGAEVFYPAPDPSGWIEATVARKSTLHKL</sequence>
<evidence type="ECO:0000313" key="12">
    <source>
        <dbReference type="Proteomes" id="UP000279236"/>
    </source>
</evidence>
<dbReference type="Gene3D" id="3.10.270.10">
    <property type="entry name" value="Urate Oxidase"/>
    <property type="match status" value="1"/>
</dbReference>
<feature type="binding site" evidence="9">
    <location>
        <position position="246"/>
    </location>
    <ligand>
        <name>5-hydroxyisourate</name>
        <dbReference type="ChEBI" id="CHEBI:18072"/>
    </ligand>
</feature>